<dbReference type="SUPFAM" id="SSF56300">
    <property type="entry name" value="Metallo-dependent phosphatases"/>
    <property type="match status" value="1"/>
</dbReference>
<accession>A0A6B2LVU6</accession>
<dbReference type="InterPro" id="IPR029052">
    <property type="entry name" value="Metallo-depent_PP-like"/>
</dbReference>
<evidence type="ECO:0000313" key="1">
    <source>
        <dbReference type="EMBL" id="NDV40686.1"/>
    </source>
</evidence>
<dbReference type="PANTHER" id="PTHR45619">
    <property type="entry name" value="SERINE/THREONINE-PROTEIN PHOSPHATASE PP2A-RELATED"/>
    <property type="match status" value="1"/>
</dbReference>
<sequence>MVRSNQLCIDGYQQIFGAKLATIWGAPNFMGRCGNVATIFEIADNLDKNFNTFHAAPSYERLDVPLVATKPVPDYFV</sequence>
<dbReference type="GO" id="GO:0004722">
    <property type="term" value="F:protein serine/threonine phosphatase activity"/>
    <property type="evidence" value="ECO:0007669"/>
    <property type="project" value="InterPro"/>
</dbReference>
<proteinExistence type="predicted"/>
<dbReference type="AlphaFoldDB" id="A0A6B2LVU6"/>
<dbReference type="InterPro" id="IPR047129">
    <property type="entry name" value="PPA2-like"/>
</dbReference>
<reference evidence="1" key="1">
    <citation type="journal article" date="2020" name="J. Eukaryot. Microbiol.">
        <title>De novo Sequencing, Assembly and Annotation of the Transcriptome for the Free-Living Testate Amoeba Arcella intermedia.</title>
        <authorList>
            <person name="Ribeiro G.M."/>
            <person name="Porfirio-Sousa A.L."/>
            <person name="Maurer-Alcala X.X."/>
            <person name="Katz L.A."/>
            <person name="Lahr D.J.G."/>
        </authorList>
    </citation>
    <scope>NUCLEOTIDE SEQUENCE</scope>
</reference>
<name>A0A6B2LVU6_9EUKA</name>
<protein>
    <submittedName>
        <fullName evidence="1">Uncharacterized protein</fullName>
    </submittedName>
</protein>
<organism evidence="1">
    <name type="scientific">Arcella intermedia</name>
    <dbReference type="NCBI Taxonomy" id="1963864"/>
    <lineage>
        <taxon>Eukaryota</taxon>
        <taxon>Amoebozoa</taxon>
        <taxon>Tubulinea</taxon>
        <taxon>Elardia</taxon>
        <taxon>Arcellinida</taxon>
        <taxon>Sphaerothecina</taxon>
        <taxon>Arcellidae</taxon>
        <taxon>Arcella</taxon>
    </lineage>
</organism>
<dbReference type="EMBL" id="GIBP01011717">
    <property type="protein sequence ID" value="NDV40686.1"/>
    <property type="molecule type" value="Transcribed_RNA"/>
</dbReference>
<dbReference type="Gene3D" id="3.60.21.10">
    <property type="match status" value="1"/>
</dbReference>